<sequence length="1060" mass="112524">MTNPWRACGVCGRKTAAALAPRRRERYKRVATPPNRARQGNAAMPRHLPAILLALGLFALALFARLPHLDRESLWEDDWLALDRASMAPAEMARIQQWLGPSRTTYDFHPPLYYVLEHTILGFDRSVYAVKFSGVLAGALTVVVLFFLGRALFSTAAGLGCGVLAAGCLYHVAASRSIKVYVLLLLVFSASQLALWQALKRGRGREWLLYAFLGAALLYTAYVGAPALAAQAAFATAFLLVHSRDIPGRPDAAPTDRRRVAWAACGFALAGLAYLPWLPGLFFIQETFHNPAVRALARFDWPLFAGVLADFGRYAHPAPGPWPYILPIAAGLGLLAALRRRQWLQTLLILLPSLASVAAIITAKSEMNEILSTRHFVLLLPALLLLAGNGAAALGALLPGPTWGKTALAGLFAAILALPQYTDLPRLWSHTISYDKELAAFLATARGPAEAIECFGYKAPIKRFGLGWYLDGRVTPLAETAGAPEAGYLRVLAVQNSIGAPMVELPGAVPATDFAISIFRTRAQRLGIVRRAPIALTPDASGRFTYADAFDDLRVYADAASLTNLAPDPERSLLAPIGIRPGTVRYDFLVPDGVTLDAAALSAGLRLYKRHASHQAPCFVDIEVSRDGGPFATLTRLTDADFAGLAAGPCPSLLEIPIYNTCRKLGRDIDLTGRLAGSRRFSLRLTLSPGLEEGYLHLDDLALAAALSGTAQPLAGPRAILERLTASGALGRGDPAIPRLAPGGPFALAATPDAAALPGVTGGPQTLAAYKAAHPGEQPVAVLADASGAPAVELFDPDLAGPRLCLSGKEPAVETTGTGGRAQALTVTGSLDAPSFSLSGQAVDIPVAAPAGTTLAVNAGGQGRLWWRPDFSKARFAAMVLDSAHNVRPVPDADNDGGLSCRDASPCRADFPFLSGFPMRRATLTVYPRVANDPEGKNAAHVLVSTDGGATFRPVLSLVSDRSGGWTPLFTPYRLELPLEKTSGMLAVRLEMTGDGAQFWSHTRPIDAMALTLALDTRALDAFELPAGPAVLRLTHPGANAVCYAADTAPIPFPAELERQ</sequence>
<dbReference type="AlphaFoldDB" id="A0A4P6HN75"/>
<dbReference type="GO" id="GO:0009103">
    <property type="term" value="P:lipopolysaccharide biosynthetic process"/>
    <property type="evidence" value="ECO:0007669"/>
    <property type="project" value="UniProtKB-ARBA"/>
</dbReference>
<feature type="domain" description="Glycosyltransferase RgtA/B/C/D-like" evidence="9">
    <location>
        <begin position="114"/>
        <end position="240"/>
    </location>
</feature>
<dbReference type="EMBL" id="CP026538">
    <property type="protein sequence ID" value="QAZ68693.1"/>
    <property type="molecule type" value="Genomic_DNA"/>
</dbReference>
<keyword evidence="5 8" id="KW-0812">Transmembrane</keyword>
<keyword evidence="6 8" id="KW-1133">Transmembrane helix</keyword>
<feature type="transmembrane region" description="Helical" evidence="8">
    <location>
        <begin position="178"/>
        <end position="196"/>
    </location>
</feature>
<dbReference type="PANTHER" id="PTHR33908:SF3">
    <property type="entry name" value="UNDECAPRENYL PHOSPHATE-ALPHA-4-AMINO-4-DEOXY-L-ARABINOSE ARABINOSYL TRANSFERASE"/>
    <property type="match status" value="1"/>
</dbReference>
<proteinExistence type="predicted"/>
<evidence type="ECO:0000256" key="4">
    <source>
        <dbReference type="ARBA" id="ARBA00022679"/>
    </source>
</evidence>
<evidence type="ECO:0000256" key="5">
    <source>
        <dbReference type="ARBA" id="ARBA00022692"/>
    </source>
</evidence>
<dbReference type="InterPro" id="IPR038731">
    <property type="entry name" value="RgtA/B/C-like"/>
</dbReference>
<reference evidence="10 11" key="1">
    <citation type="submission" date="2018-02" db="EMBL/GenBank/DDBJ databases">
        <title>Genome sequence of Desulfovibrio carbinolicus DSM 3852.</title>
        <authorList>
            <person name="Wilbanks E."/>
            <person name="Skennerton C.T."/>
            <person name="Orphan V.J."/>
        </authorList>
    </citation>
    <scope>NUCLEOTIDE SEQUENCE [LARGE SCALE GENOMIC DNA]</scope>
    <source>
        <strain evidence="10 11">DSM 3852</strain>
    </source>
</reference>
<evidence type="ECO:0000256" key="1">
    <source>
        <dbReference type="ARBA" id="ARBA00004651"/>
    </source>
</evidence>
<keyword evidence="2" id="KW-1003">Cell membrane</keyword>
<evidence type="ECO:0000256" key="7">
    <source>
        <dbReference type="ARBA" id="ARBA00023136"/>
    </source>
</evidence>
<comment type="subcellular location">
    <subcellularLocation>
        <location evidence="1">Cell membrane</location>
        <topology evidence="1">Multi-pass membrane protein</topology>
    </subcellularLocation>
</comment>
<feature type="transmembrane region" description="Helical" evidence="8">
    <location>
        <begin position="48"/>
        <end position="66"/>
    </location>
</feature>
<feature type="transmembrane region" description="Helical" evidence="8">
    <location>
        <begin position="261"/>
        <end position="284"/>
    </location>
</feature>
<accession>A0A4P6HN75</accession>
<keyword evidence="11" id="KW-1185">Reference proteome</keyword>
<protein>
    <submittedName>
        <fullName evidence="10">4-amino-4-deoxy-L-arabinose transferase</fullName>
    </submittedName>
</protein>
<feature type="transmembrane region" description="Helical" evidence="8">
    <location>
        <begin position="208"/>
        <end position="241"/>
    </location>
</feature>
<evidence type="ECO:0000256" key="8">
    <source>
        <dbReference type="SAM" id="Phobius"/>
    </source>
</evidence>
<feature type="transmembrane region" description="Helical" evidence="8">
    <location>
        <begin position="155"/>
        <end position="172"/>
    </location>
</feature>
<evidence type="ECO:0000259" key="9">
    <source>
        <dbReference type="Pfam" id="PF13231"/>
    </source>
</evidence>
<dbReference type="KEGG" id="dcb:C3Y92_16225"/>
<dbReference type="OrthoDB" id="5437353at2"/>
<dbReference type="InterPro" id="IPR050297">
    <property type="entry name" value="LipidA_mod_glycosyltrf_83"/>
</dbReference>
<dbReference type="Pfam" id="PF13231">
    <property type="entry name" value="PMT_2"/>
    <property type="match status" value="1"/>
</dbReference>
<keyword evidence="7 8" id="KW-0472">Membrane</keyword>
<dbReference type="GO" id="GO:0010041">
    <property type="term" value="P:response to iron(III) ion"/>
    <property type="evidence" value="ECO:0007669"/>
    <property type="project" value="TreeGrafter"/>
</dbReference>
<feature type="transmembrane region" description="Helical" evidence="8">
    <location>
        <begin position="375"/>
        <end position="398"/>
    </location>
</feature>
<feature type="transmembrane region" description="Helical" evidence="8">
    <location>
        <begin position="128"/>
        <end position="148"/>
    </location>
</feature>
<keyword evidence="3" id="KW-0328">Glycosyltransferase</keyword>
<evidence type="ECO:0000313" key="11">
    <source>
        <dbReference type="Proteomes" id="UP000293296"/>
    </source>
</evidence>
<gene>
    <name evidence="10" type="ORF">C3Y92_16225</name>
</gene>
<evidence type="ECO:0000313" key="10">
    <source>
        <dbReference type="EMBL" id="QAZ68693.1"/>
    </source>
</evidence>
<keyword evidence="4 10" id="KW-0808">Transferase</keyword>
<dbReference type="PANTHER" id="PTHR33908">
    <property type="entry name" value="MANNOSYLTRANSFERASE YKCB-RELATED"/>
    <property type="match status" value="1"/>
</dbReference>
<evidence type="ECO:0000256" key="6">
    <source>
        <dbReference type="ARBA" id="ARBA00022989"/>
    </source>
</evidence>
<evidence type="ECO:0000256" key="2">
    <source>
        <dbReference type="ARBA" id="ARBA00022475"/>
    </source>
</evidence>
<dbReference type="GO" id="GO:0005886">
    <property type="term" value="C:plasma membrane"/>
    <property type="evidence" value="ECO:0007669"/>
    <property type="project" value="UniProtKB-SubCell"/>
</dbReference>
<dbReference type="Proteomes" id="UP000293296">
    <property type="component" value="Chromosome"/>
</dbReference>
<feature type="transmembrane region" description="Helical" evidence="8">
    <location>
        <begin position="343"/>
        <end position="363"/>
    </location>
</feature>
<evidence type="ECO:0000256" key="3">
    <source>
        <dbReference type="ARBA" id="ARBA00022676"/>
    </source>
</evidence>
<organism evidence="10 11">
    <name type="scientific">Solidesulfovibrio carbinolicus</name>
    <dbReference type="NCBI Taxonomy" id="296842"/>
    <lineage>
        <taxon>Bacteria</taxon>
        <taxon>Pseudomonadati</taxon>
        <taxon>Thermodesulfobacteriota</taxon>
        <taxon>Desulfovibrionia</taxon>
        <taxon>Desulfovibrionales</taxon>
        <taxon>Desulfovibrionaceae</taxon>
        <taxon>Solidesulfovibrio</taxon>
    </lineage>
</organism>
<name>A0A4P6HN75_9BACT</name>
<dbReference type="GO" id="GO:0016763">
    <property type="term" value="F:pentosyltransferase activity"/>
    <property type="evidence" value="ECO:0007669"/>
    <property type="project" value="TreeGrafter"/>
</dbReference>